<evidence type="ECO:0000256" key="4">
    <source>
        <dbReference type="ARBA" id="ARBA00022989"/>
    </source>
</evidence>
<keyword evidence="5 6" id="KW-0472">Membrane</keyword>
<feature type="transmembrane region" description="Helical" evidence="6">
    <location>
        <begin position="26"/>
        <end position="44"/>
    </location>
</feature>
<evidence type="ECO:0000256" key="2">
    <source>
        <dbReference type="ARBA" id="ARBA00008882"/>
    </source>
</evidence>
<keyword evidence="7" id="KW-0934">Plastid</keyword>
<dbReference type="PROSITE" id="PS01218">
    <property type="entry name" value="TATC"/>
    <property type="match status" value="1"/>
</dbReference>
<dbReference type="InterPro" id="IPR019820">
    <property type="entry name" value="Sec-indep_translocase_CS"/>
</dbReference>
<dbReference type="NCBIfam" id="TIGR00945">
    <property type="entry name" value="tatC"/>
    <property type="match status" value="1"/>
</dbReference>
<dbReference type="GO" id="GO:0043953">
    <property type="term" value="P:protein transport by the Tat complex"/>
    <property type="evidence" value="ECO:0007669"/>
    <property type="project" value="TreeGrafter"/>
</dbReference>
<accession>A0A1Z1MMM2</accession>
<dbReference type="AlphaFoldDB" id="A0A1Z1MMM2"/>
<dbReference type="GeneID" id="33360291"/>
<evidence type="ECO:0000313" key="7">
    <source>
        <dbReference type="EMBL" id="ARW67045.1"/>
    </source>
</evidence>
<dbReference type="PRINTS" id="PR01840">
    <property type="entry name" value="TATCFAMILY"/>
</dbReference>
<comment type="subcellular location">
    <subcellularLocation>
        <location evidence="1">Membrane</location>
        <topology evidence="1">Multi-pass membrane protein</topology>
    </subcellularLocation>
</comment>
<keyword evidence="7" id="KW-0150">Chloroplast</keyword>
<feature type="transmembrane region" description="Helical" evidence="6">
    <location>
        <begin position="75"/>
        <end position="97"/>
    </location>
</feature>
<evidence type="ECO:0000256" key="1">
    <source>
        <dbReference type="ARBA" id="ARBA00004141"/>
    </source>
</evidence>
<feature type="transmembrane region" description="Helical" evidence="6">
    <location>
        <begin position="109"/>
        <end position="135"/>
    </location>
</feature>
<dbReference type="RefSeq" id="YP_009397859.1">
    <property type="nucleotide sequence ID" value="NC_035289.1"/>
</dbReference>
<sequence>MKHTYKNNNDNNMSVLEHLIELRERIIIAFLIFMIITIICLIYAKQIAMILQQPAIGIKFLQLAPGEYFFVSIKIALYLGIMISSPFSIYQLMLFILPGLTQKETKYIIPTITASIVLFFIGIIFSYQILIPAALNFLINYGSDIIEPIWSFEEYFNFIILLLFSTGLIFQIPILQILLGSFHIIPKETMIKYWKYVAFISTIIAAILTPSTDPITQIFMTIAILLLYFSGIFILQILNK</sequence>
<feature type="transmembrane region" description="Helical" evidence="6">
    <location>
        <begin position="193"/>
        <end position="212"/>
    </location>
</feature>
<dbReference type="PANTHER" id="PTHR30371:SF0">
    <property type="entry name" value="SEC-INDEPENDENT PROTEIN TRANSLOCASE PROTEIN TATC, CHLOROPLASTIC-RELATED"/>
    <property type="match status" value="1"/>
</dbReference>
<organism evidence="7">
    <name type="scientific">Sonderella linearis</name>
    <dbReference type="NCBI Taxonomy" id="110477"/>
    <lineage>
        <taxon>Eukaryota</taxon>
        <taxon>Rhodophyta</taxon>
        <taxon>Florideophyceae</taxon>
        <taxon>Rhodymeniophycidae</taxon>
        <taxon>Ceramiales</taxon>
        <taxon>Rhodomelaceae</taxon>
        <taxon>Sonderella</taxon>
    </lineage>
</organism>
<keyword evidence="3 6" id="KW-0812">Transmembrane</keyword>
<comment type="similarity">
    <text evidence="2">Belongs to the TatC family.</text>
</comment>
<reference evidence="7" key="1">
    <citation type="journal article" date="2017" name="J. Phycol.">
        <title>Analysis of chloroplast genomes and a supermatrix inform reclassification of the Rhodomelaceae (Rhodophyta).</title>
        <authorList>
            <person name="Diaz-Tapia P."/>
            <person name="Maggs C.A."/>
            <person name="West J.A."/>
            <person name="Verbruggen H."/>
        </authorList>
    </citation>
    <scope>NUCLEOTIDE SEQUENCE</scope>
    <source>
        <strain evidence="7">PD1151</strain>
    </source>
</reference>
<dbReference type="GO" id="GO:0033281">
    <property type="term" value="C:TAT protein transport complex"/>
    <property type="evidence" value="ECO:0007669"/>
    <property type="project" value="TreeGrafter"/>
</dbReference>
<keyword evidence="4 6" id="KW-1133">Transmembrane helix</keyword>
<name>A0A1Z1MMM2_9FLOR</name>
<feature type="transmembrane region" description="Helical" evidence="6">
    <location>
        <begin position="155"/>
        <end position="181"/>
    </location>
</feature>
<dbReference type="InterPro" id="IPR002033">
    <property type="entry name" value="TatC"/>
</dbReference>
<feature type="transmembrane region" description="Helical" evidence="6">
    <location>
        <begin position="218"/>
        <end position="238"/>
    </location>
</feature>
<evidence type="ECO:0000256" key="3">
    <source>
        <dbReference type="ARBA" id="ARBA00022692"/>
    </source>
</evidence>
<evidence type="ECO:0000256" key="6">
    <source>
        <dbReference type="SAM" id="Phobius"/>
    </source>
</evidence>
<dbReference type="PANTHER" id="PTHR30371">
    <property type="entry name" value="SEC-INDEPENDENT PROTEIN TRANSLOCASE PROTEIN TATC"/>
    <property type="match status" value="1"/>
</dbReference>
<protein>
    <submittedName>
        <fullName evidence="7">Sec-independent protein translocase component TatC</fullName>
    </submittedName>
</protein>
<dbReference type="GO" id="GO:0009977">
    <property type="term" value="F:proton motive force dependent protein transmembrane transporter activity"/>
    <property type="evidence" value="ECO:0007669"/>
    <property type="project" value="TreeGrafter"/>
</dbReference>
<dbReference type="Pfam" id="PF00902">
    <property type="entry name" value="TatC"/>
    <property type="match status" value="1"/>
</dbReference>
<dbReference type="HAMAP" id="MF_00902">
    <property type="entry name" value="TatC"/>
    <property type="match status" value="1"/>
</dbReference>
<geneLocation type="chloroplast" evidence="7"/>
<gene>
    <name evidence="7" type="primary">tatC</name>
</gene>
<evidence type="ECO:0000256" key="5">
    <source>
        <dbReference type="ARBA" id="ARBA00023136"/>
    </source>
</evidence>
<dbReference type="EMBL" id="MF101445">
    <property type="protein sequence ID" value="ARW67045.1"/>
    <property type="molecule type" value="Genomic_DNA"/>
</dbReference>
<dbReference type="GO" id="GO:0065002">
    <property type="term" value="P:intracellular protein transmembrane transport"/>
    <property type="evidence" value="ECO:0007669"/>
    <property type="project" value="TreeGrafter"/>
</dbReference>
<proteinExistence type="inferred from homology"/>